<comment type="similarity">
    <text evidence="2">Belongs to the TonB family.</text>
</comment>
<keyword evidence="5" id="KW-0997">Cell inner membrane</keyword>
<dbReference type="NCBIfam" id="TIGR01352">
    <property type="entry name" value="tonB_Cterm"/>
    <property type="match status" value="1"/>
</dbReference>
<evidence type="ECO:0000259" key="12">
    <source>
        <dbReference type="Pfam" id="PF03544"/>
    </source>
</evidence>
<dbReference type="InterPro" id="IPR006260">
    <property type="entry name" value="TonB/TolA_C"/>
</dbReference>
<dbReference type="STRING" id="1492898.SY85_11025"/>
<feature type="compositionally biased region" description="Polar residues" evidence="10">
    <location>
        <begin position="144"/>
        <end position="153"/>
    </location>
</feature>
<dbReference type="Pfam" id="PF03544">
    <property type="entry name" value="TonB_C"/>
    <property type="match status" value="1"/>
</dbReference>
<reference evidence="13 14" key="2">
    <citation type="journal article" date="2016" name="Int. J. Syst. Evol. Microbiol.">
        <title>Flavisolibacter tropicus sp. nov., isolated from tropical soil.</title>
        <authorList>
            <person name="Lee J.J."/>
            <person name="Kang M.S."/>
            <person name="Kim G.S."/>
            <person name="Lee C.S."/>
            <person name="Lim S."/>
            <person name="Lee J."/>
            <person name="Roh S.H."/>
            <person name="Kang H."/>
            <person name="Ha J.M."/>
            <person name="Bae S."/>
            <person name="Jung H.Y."/>
            <person name="Kim M.K."/>
        </authorList>
    </citation>
    <scope>NUCLEOTIDE SEQUENCE [LARGE SCALE GENOMIC DNA]</scope>
    <source>
        <strain evidence="13 14">LCS9</strain>
    </source>
</reference>
<feature type="domain" description="TonB C-terminal" evidence="12">
    <location>
        <begin position="201"/>
        <end position="265"/>
    </location>
</feature>
<organism evidence="13 14">
    <name type="scientific">Flavisolibacter tropicus</name>
    <dbReference type="NCBI Taxonomy" id="1492898"/>
    <lineage>
        <taxon>Bacteria</taxon>
        <taxon>Pseudomonadati</taxon>
        <taxon>Bacteroidota</taxon>
        <taxon>Chitinophagia</taxon>
        <taxon>Chitinophagales</taxon>
        <taxon>Chitinophagaceae</taxon>
        <taxon>Flavisolibacter</taxon>
    </lineage>
</organism>
<evidence type="ECO:0000256" key="10">
    <source>
        <dbReference type="SAM" id="MobiDB-lite"/>
    </source>
</evidence>
<dbReference type="AlphaFoldDB" id="A0A172TV47"/>
<dbReference type="EMBL" id="CP011390">
    <property type="protein sequence ID" value="ANE50955.1"/>
    <property type="molecule type" value="Genomic_DNA"/>
</dbReference>
<evidence type="ECO:0000256" key="5">
    <source>
        <dbReference type="ARBA" id="ARBA00022519"/>
    </source>
</evidence>
<keyword evidence="3" id="KW-0813">Transport</keyword>
<reference evidence="14" key="1">
    <citation type="submission" date="2015-01" db="EMBL/GenBank/DDBJ databases">
        <title>Flavisolibacter sp./LCS9/ whole genome sequencing.</title>
        <authorList>
            <person name="Kim M.K."/>
            <person name="Srinivasan S."/>
            <person name="Lee J.-J."/>
        </authorList>
    </citation>
    <scope>NUCLEOTIDE SEQUENCE [LARGE SCALE GENOMIC DNA]</scope>
    <source>
        <strain evidence="14">LCS9</strain>
    </source>
</reference>
<feature type="transmembrane region" description="Helical" evidence="11">
    <location>
        <begin position="38"/>
        <end position="56"/>
    </location>
</feature>
<evidence type="ECO:0000256" key="4">
    <source>
        <dbReference type="ARBA" id="ARBA00022475"/>
    </source>
</evidence>
<keyword evidence="4" id="KW-1003">Cell membrane</keyword>
<dbReference type="Gene3D" id="3.30.1150.10">
    <property type="match status" value="1"/>
</dbReference>
<name>A0A172TV47_9BACT</name>
<dbReference type="GO" id="GO:0015031">
    <property type="term" value="P:protein transport"/>
    <property type="evidence" value="ECO:0007669"/>
    <property type="project" value="UniProtKB-KW"/>
</dbReference>
<protein>
    <recommendedName>
        <fullName evidence="12">TonB C-terminal domain-containing protein</fullName>
    </recommendedName>
</protein>
<dbReference type="InterPro" id="IPR051045">
    <property type="entry name" value="TonB-dependent_transducer"/>
</dbReference>
<dbReference type="PATRIC" id="fig|1492898.3.peg.2378"/>
<dbReference type="PANTHER" id="PTHR33446">
    <property type="entry name" value="PROTEIN TONB-RELATED"/>
    <property type="match status" value="1"/>
</dbReference>
<keyword evidence="9 11" id="KW-0472">Membrane</keyword>
<evidence type="ECO:0000256" key="9">
    <source>
        <dbReference type="ARBA" id="ARBA00023136"/>
    </source>
</evidence>
<feature type="region of interest" description="Disordered" evidence="10">
    <location>
        <begin position="133"/>
        <end position="171"/>
    </location>
</feature>
<comment type="subcellular location">
    <subcellularLocation>
        <location evidence="1">Cell inner membrane</location>
        <topology evidence="1">Single-pass membrane protein</topology>
        <orientation evidence="1">Periplasmic side</orientation>
    </subcellularLocation>
</comment>
<evidence type="ECO:0000313" key="13">
    <source>
        <dbReference type="EMBL" id="ANE50955.1"/>
    </source>
</evidence>
<accession>A0A172TV47</accession>
<dbReference type="Proteomes" id="UP000077177">
    <property type="component" value="Chromosome"/>
</dbReference>
<evidence type="ECO:0000256" key="6">
    <source>
        <dbReference type="ARBA" id="ARBA00022692"/>
    </source>
</evidence>
<feature type="compositionally biased region" description="Basic and acidic residues" evidence="10">
    <location>
        <begin position="162"/>
        <end position="171"/>
    </location>
</feature>
<evidence type="ECO:0000256" key="8">
    <source>
        <dbReference type="ARBA" id="ARBA00022989"/>
    </source>
</evidence>
<dbReference type="GO" id="GO:0055085">
    <property type="term" value="P:transmembrane transport"/>
    <property type="evidence" value="ECO:0007669"/>
    <property type="project" value="InterPro"/>
</dbReference>
<keyword evidence="7" id="KW-0653">Protein transport</keyword>
<evidence type="ECO:0000256" key="3">
    <source>
        <dbReference type="ARBA" id="ARBA00022448"/>
    </source>
</evidence>
<dbReference type="KEGG" id="fla:SY85_11025"/>
<keyword evidence="8 11" id="KW-1133">Transmembrane helix</keyword>
<proteinExistence type="inferred from homology"/>
<sequence>MTSHEILQSSMLDILFENRNKQYGAYALRKFYANRMGVALAISLSSVLLLLFLFSLPSAPSSERSSLPDVGVVELTNVEIPREELPPPAPVEPPKVQQVAQVDYNNIVIVPDDLAPEPLPTINDIENAVIGNQNVDGVPEDGTRNTTVNTDSGDATPAPTPEPEKTIFDPIEKQPEFPGGVEAWRSFLSRYLQAPDELAAGERKTVQVRFMVSATGEVTGFEIVQSAGNSFDREVLRVMKKMPKWRPAIQNGHHIAVSFVQPVTFQGVEE</sequence>
<evidence type="ECO:0000256" key="1">
    <source>
        <dbReference type="ARBA" id="ARBA00004383"/>
    </source>
</evidence>
<evidence type="ECO:0000256" key="7">
    <source>
        <dbReference type="ARBA" id="ARBA00022927"/>
    </source>
</evidence>
<dbReference type="InterPro" id="IPR037682">
    <property type="entry name" value="TonB_C"/>
</dbReference>
<keyword evidence="14" id="KW-1185">Reference proteome</keyword>
<dbReference type="GO" id="GO:0098797">
    <property type="term" value="C:plasma membrane protein complex"/>
    <property type="evidence" value="ECO:0007669"/>
    <property type="project" value="TreeGrafter"/>
</dbReference>
<keyword evidence="6 11" id="KW-0812">Transmembrane</keyword>
<dbReference type="PANTHER" id="PTHR33446:SF2">
    <property type="entry name" value="PROTEIN TONB"/>
    <property type="match status" value="1"/>
</dbReference>
<dbReference type="SUPFAM" id="SSF74653">
    <property type="entry name" value="TolA/TonB C-terminal domain"/>
    <property type="match status" value="1"/>
</dbReference>
<evidence type="ECO:0000313" key="14">
    <source>
        <dbReference type="Proteomes" id="UP000077177"/>
    </source>
</evidence>
<evidence type="ECO:0000256" key="2">
    <source>
        <dbReference type="ARBA" id="ARBA00006555"/>
    </source>
</evidence>
<gene>
    <name evidence="13" type="ORF">SY85_11025</name>
</gene>
<evidence type="ECO:0000256" key="11">
    <source>
        <dbReference type="SAM" id="Phobius"/>
    </source>
</evidence>
<dbReference type="GO" id="GO:0031992">
    <property type="term" value="F:energy transducer activity"/>
    <property type="evidence" value="ECO:0007669"/>
    <property type="project" value="TreeGrafter"/>
</dbReference>